<evidence type="ECO:0000313" key="1">
    <source>
        <dbReference type="EMBL" id="KAI4462575.1"/>
    </source>
</evidence>
<comment type="caution">
    <text evidence="1">The sequence shown here is derived from an EMBL/GenBank/DDBJ whole genome shotgun (WGS) entry which is preliminary data.</text>
</comment>
<protein>
    <submittedName>
        <fullName evidence="1">Uncharacterized protein</fullName>
    </submittedName>
</protein>
<sequence length="148" mass="17147">MDVEVSVVNSSRKTLKSTIHYWWYKLKLKSVMQHVGLLVALMGYTLFGGLVSLKVFRQFESPAEISKLTFLNTSLHETRIKFLETLVNTKDEDTIYDLVSGYETFLRHTFEQGLHENWIIGERDEESEKWTTLKAVFFSSTVLTTIGM</sequence>
<evidence type="ECO:0000313" key="2">
    <source>
        <dbReference type="Proteomes" id="UP001056778"/>
    </source>
</evidence>
<keyword evidence="2" id="KW-1185">Reference proteome</keyword>
<dbReference type="Proteomes" id="UP001056778">
    <property type="component" value="Chromosome 4"/>
</dbReference>
<accession>A0ACB9T6X6</accession>
<gene>
    <name evidence="1" type="ORF">MML48_4g00014871</name>
</gene>
<organism evidence="1 2">
    <name type="scientific">Holotrichia oblita</name>
    <name type="common">Chafer beetle</name>
    <dbReference type="NCBI Taxonomy" id="644536"/>
    <lineage>
        <taxon>Eukaryota</taxon>
        <taxon>Metazoa</taxon>
        <taxon>Ecdysozoa</taxon>
        <taxon>Arthropoda</taxon>
        <taxon>Hexapoda</taxon>
        <taxon>Insecta</taxon>
        <taxon>Pterygota</taxon>
        <taxon>Neoptera</taxon>
        <taxon>Endopterygota</taxon>
        <taxon>Coleoptera</taxon>
        <taxon>Polyphaga</taxon>
        <taxon>Scarabaeiformia</taxon>
        <taxon>Scarabaeidae</taxon>
        <taxon>Melolonthinae</taxon>
        <taxon>Holotrichia</taxon>
    </lineage>
</organism>
<dbReference type="EMBL" id="CM043018">
    <property type="protein sequence ID" value="KAI4462575.1"/>
    <property type="molecule type" value="Genomic_DNA"/>
</dbReference>
<name>A0ACB9T6X6_HOLOL</name>
<proteinExistence type="predicted"/>
<reference evidence="1" key="1">
    <citation type="submission" date="2022-04" db="EMBL/GenBank/DDBJ databases">
        <title>Chromosome-scale genome assembly of Holotrichia oblita Faldermann.</title>
        <authorList>
            <person name="Rongchong L."/>
        </authorList>
    </citation>
    <scope>NUCLEOTIDE SEQUENCE</scope>
    <source>
        <strain evidence="1">81SQS9</strain>
    </source>
</reference>